<sequence length="704" mass="74885">MFHTSSCLQGTRRKPTLTPPSRRRIVSSLALSIFLLAFLFTAPPTLAQSPSPVQEMAFMRGGNYLYVQGGKYVTNEVQISVSNQLAALDLSKSWSTNAPAWNLLNPGPTHNLYNGVSTADNQTLITFFNDKELLVSIYNVQTNSWQYTSIKTSGELLQAIRTIIDPKTGLVYIDGADNMNVFNPSDRAYTYNSIPPGIFNARFFAGAGYHPTRRSIMYMGGVTGALQFEPETYITEFLLDTQSWGTFPTIGELPTPRCDHCMAISEDGNTVVMFGGRTPPPGNFTGTFYILDVPSKTWVQGPSASTRLYSACAIVGDQFVVWGGFDGKSTIDGPPIIYSFTQKQWIEQYTPPPYMPIAPSVPEGGGGSQNSSSPTNPGNTGNSTSSNLGGILGGTLGSLCVVALAGVVYLYMKRRGDKAMYEMQAQQRIIRQAERTNESFRGGNNNTRGGAGGDGSVTGSGQFMKSTEQNALPPYIMTTARNPQMAAAMAADNNSNTSLRSPQDALAMGLHFEPHNRNDPQLLPISPLNTVMSPSDHQQQQFKPSVFVPSSGTSAPTIFDPSTINCTQGGGPVVGYTTIPIQTTAGLAYMSVPVQSSPPCPGTVGTGPLGAYGYTSVPVQVPMPTQNYNNGAGGLVYTSVPLQSPAGGGYLQPGTGVTGGTPTMGYVGFSPMQSSDHDNSPGSDHRPLVAFGSSAGYSSPSTPT</sequence>
<proteinExistence type="predicted"/>
<feature type="transmembrane region" description="Helical" evidence="4">
    <location>
        <begin position="388"/>
        <end position="411"/>
    </location>
</feature>
<dbReference type="Proteomes" id="UP000823405">
    <property type="component" value="Unassembled WGS sequence"/>
</dbReference>
<dbReference type="InterPro" id="IPR015915">
    <property type="entry name" value="Kelch-typ_b-propeller"/>
</dbReference>
<keyword evidence="7" id="KW-1185">Reference proteome</keyword>
<gene>
    <name evidence="6" type="ORF">BGZ97_004460</name>
</gene>
<evidence type="ECO:0000256" key="5">
    <source>
        <dbReference type="SAM" id="SignalP"/>
    </source>
</evidence>
<evidence type="ECO:0000256" key="4">
    <source>
        <dbReference type="SAM" id="Phobius"/>
    </source>
</evidence>
<dbReference type="Gene3D" id="2.120.10.80">
    <property type="entry name" value="Kelch-type beta propeller"/>
    <property type="match status" value="1"/>
</dbReference>
<feature type="compositionally biased region" description="Low complexity" evidence="3">
    <location>
        <begin position="369"/>
        <end position="384"/>
    </location>
</feature>
<accession>A0A9P6QU87</accession>
<evidence type="ECO:0000256" key="2">
    <source>
        <dbReference type="ARBA" id="ARBA00022737"/>
    </source>
</evidence>
<evidence type="ECO:0000256" key="3">
    <source>
        <dbReference type="SAM" id="MobiDB-lite"/>
    </source>
</evidence>
<feature type="chain" id="PRO_5040321816" description="Galactose oxidase" evidence="5">
    <location>
        <begin position="48"/>
        <end position="704"/>
    </location>
</feature>
<keyword evidence="4" id="KW-1133">Transmembrane helix</keyword>
<evidence type="ECO:0000313" key="7">
    <source>
        <dbReference type="Proteomes" id="UP000823405"/>
    </source>
</evidence>
<reference evidence="6" key="1">
    <citation type="journal article" date="2020" name="Fungal Divers.">
        <title>Resolving the Mortierellaceae phylogeny through synthesis of multi-gene phylogenetics and phylogenomics.</title>
        <authorList>
            <person name="Vandepol N."/>
            <person name="Liber J."/>
            <person name="Desiro A."/>
            <person name="Na H."/>
            <person name="Kennedy M."/>
            <person name="Barry K."/>
            <person name="Grigoriev I.V."/>
            <person name="Miller A.N."/>
            <person name="O'Donnell K."/>
            <person name="Stajich J.E."/>
            <person name="Bonito G."/>
        </authorList>
    </citation>
    <scope>NUCLEOTIDE SEQUENCE</scope>
    <source>
        <strain evidence="6">NVP60</strain>
    </source>
</reference>
<evidence type="ECO:0000256" key="1">
    <source>
        <dbReference type="ARBA" id="ARBA00022441"/>
    </source>
</evidence>
<feature type="signal peptide" evidence="5">
    <location>
        <begin position="1"/>
        <end position="47"/>
    </location>
</feature>
<dbReference type="PANTHER" id="PTHR46093">
    <property type="entry name" value="ACYL-COA-BINDING DOMAIN-CONTAINING PROTEIN 5"/>
    <property type="match status" value="1"/>
</dbReference>
<dbReference type="AlphaFoldDB" id="A0A9P6QU87"/>
<feature type="compositionally biased region" description="Gly residues" evidence="3">
    <location>
        <begin position="449"/>
        <end position="458"/>
    </location>
</feature>
<comment type="caution">
    <text evidence="6">The sequence shown here is derived from an EMBL/GenBank/DDBJ whole genome shotgun (WGS) entry which is preliminary data.</text>
</comment>
<dbReference type="OrthoDB" id="10251809at2759"/>
<feature type="compositionally biased region" description="Basic and acidic residues" evidence="3">
    <location>
        <begin position="675"/>
        <end position="687"/>
    </location>
</feature>
<keyword evidence="2" id="KW-0677">Repeat</keyword>
<protein>
    <recommendedName>
        <fullName evidence="8">Galactose oxidase</fullName>
    </recommendedName>
</protein>
<feature type="region of interest" description="Disordered" evidence="3">
    <location>
        <begin position="436"/>
        <end position="459"/>
    </location>
</feature>
<keyword evidence="4" id="KW-0472">Membrane</keyword>
<keyword evidence="1" id="KW-0880">Kelch repeat</keyword>
<evidence type="ECO:0008006" key="8">
    <source>
        <dbReference type="Google" id="ProtNLM"/>
    </source>
</evidence>
<dbReference type="InterPro" id="IPR011043">
    <property type="entry name" value="Gal_Oxase/kelch_b-propeller"/>
</dbReference>
<organism evidence="6 7">
    <name type="scientific">Linnemannia gamsii</name>
    <dbReference type="NCBI Taxonomy" id="64522"/>
    <lineage>
        <taxon>Eukaryota</taxon>
        <taxon>Fungi</taxon>
        <taxon>Fungi incertae sedis</taxon>
        <taxon>Mucoromycota</taxon>
        <taxon>Mortierellomycotina</taxon>
        <taxon>Mortierellomycetes</taxon>
        <taxon>Mortierellales</taxon>
        <taxon>Mortierellaceae</taxon>
        <taxon>Linnemannia</taxon>
    </lineage>
</organism>
<dbReference type="SUPFAM" id="SSF50965">
    <property type="entry name" value="Galactose oxidase, central domain"/>
    <property type="match status" value="1"/>
</dbReference>
<dbReference type="Pfam" id="PF24681">
    <property type="entry name" value="Kelch_KLHDC2_KLHL20_DRC7"/>
    <property type="match status" value="1"/>
</dbReference>
<name>A0A9P6QU87_9FUNG</name>
<dbReference type="PANTHER" id="PTHR46093:SF3">
    <property type="entry name" value="ACYL-COA-BINDING DOMAIN-CONTAINING PROTEIN 4"/>
    <property type="match status" value="1"/>
</dbReference>
<feature type="compositionally biased region" description="Polar residues" evidence="3">
    <location>
        <begin position="695"/>
        <end position="704"/>
    </location>
</feature>
<dbReference type="EMBL" id="JAAAIN010002112">
    <property type="protein sequence ID" value="KAG0296734.1"/>
    <property type="molecule type" value="Genomic_DNA"/>
</dbReference>
<feature type="region of interest" description="Disordered" evidence="3">
    <location>
        <begin position="668"/>
        <end position="704"/>
    </location>
</feature>
<feature type="region of interest" description="Disordered" evidence="3">
    <location>
        <begin position="351"/>
        <end position="384"/>
    </location>
</feature>
<keyword evidence="4" id="KW-0812">Transmembrane</keyword>
<keyword evidence="5" id="KW-0732">Signal</keyword>
<evidence type="ECO:0000313" key="6">
    <source>
        <dbReference type="EMBL" id="KAG0296734.1"/>
    </source>
</evidence>